<keyword evidence="7" id="KW-0520">NAD</keyword>
<feature type="domain" description="Enoyl reductase (ER)" evidence="8">
    <location>
        <begin position="17"/>
        <end position="359"/>
    </location>
</feature>
<keyword evidence="6" id="KW-0560">Oxidoreductase</keyword>
<dbReference type="InterPro" id="IPR013149">
    <property type="entry name" value="ADH-like_C"/>
</dbReference>
<dbReference type="InterPro" id="IPR011032">
    <property type="entry name" value="GroES-like_sf"/>
</dbReference>
<protein>
    <recommendedName>
        <fullName evidence="3">alcohol dehydrogenase</fullName>
        <ecNumber evidence="3">1.1.1.1</ecNumber>
    </recommendedName>
</protein>
<dbReference type="Pfam" id="PF00107">
    <property type="entry name" value="ADH_zinc_N"/>
    <property type="match status" value="1"/>
</dbReference>
<dbReference type="Pfam" id="PF08240">
    <property type="entry name" value="ADH_N"/>
    <property type="match status" value="1"/>
</dbReference>
<organism evidence="9 10">
    <name type="scientific">Vermiconidia calcicola</name>
    <dbReference type="NCBI Taxonomy" id="1690605"/>
    <lineage>
        <taxon>Eukaryota</taxon>
        <taxon>Fungi</taxon>
        <taxon>Dikarya</taxon>
        <taxon>Ascomycota</taxon>
        <taxon>Pezizomycotina</taxon>
        <taxon>Dothideomycetes</taxon>
        <taxon>Dothideomycetidae</taxon>
        <taxon>Mycosphaerellales</taxon>
        <taxon>Extremaceae</taxon>
        <taxon>Vermiconidia</taxon>
    </lineage>
</organism>
<evidence type="ECO:0000256" key="1">
    <source>
        <dbReference type="ARBA" id="ARBA00001947"/>
    </source>
</evidence>
<reference evidence="9 10" key="1">
    <citation type="submission" date="2023-06" db="EMBL/GenBank/DDBJ databases">
        <title>Black Yeasts Isolated from many extreme environments.</title>
        <authorList>
            <person name="Coleine C."/>
            <person name="Stajich J.E."/>
            <person name="Selbmann L."/>
        </authorList>
    </citation>
    <scope>NUCLEOTIDE SEQUENCE [LARGE SCALE GENOMIC DNA]</scope>
    <source>
        <strain evidence="9 10">CCFEE 5887</strain>
    </source>
</reference>
<dbReference type="EC" id="1.1.1.1" evidence="3"/>
<keyword evidence="10" id="KW-1185">Reference proteome</keyword>
<dbReference type="InterPro" id="IPR036291">
    <property type="entry name" value="NAD(P)-bd_dom_sf"/>
</dbReference>
<evidence type="ECO:0000313" key="10">
    <source>
        <dbReference type="Proteomes" id="UP001345827"/>
    </source>
</evidence>
<dbReference type="Gene3D" id="3.90.180.10">
    <property type="entry name" value="Medium-chain alcohol dehydrogenases, catalytic domain"/>
    <property type="match status" value="2"/>
</dbReference>
<dbReference type="SUPFAM" id="SSF50129">
    <property type="entry name" value="GroES-like"/>
    <property type="match status" value="1"/>
</dbReference>
<accession>A0AAV9Q900</accession>
<evidence type="ECO:0000256" key="3">
    <source>
        <dbReference type="ARBA" id="ARBA00013190"/>
    </source>
</evidence>
<evidence type="ECO:0000256" key="6">
    <source>
        <dbReference type="ARBA" id="ARBA00023002"/>
    </source>
</evidence>
<keyword evidence="5" id="KW-0862">Zinc</keyword>
<dbReference type="AlphaFoldDB" id="A0AAV9Q900"/>
<dbReference type="SUPFAM" id="SSF51735">
    <property type="entry name" value="NAD(P)-binding Rossmann-fold domains"/>
    <property type="match status" value="1"/>
</dbReference>
<evidence type="ECO:0000256" key="7">
    <source>
        <dbReference type="ARBA" id="ARBA00023027"/>
    </source>
</evidence>
<gene>
    <name evidence="9" type="ORF">LTR25_005272</name>
</gene>
<dbReference type="Gene3D" id="3.40.50.720">
    <property type="entry name" value="NAD(P)-binding Rossmann-like Domain"/>
    <property type="match status" value="2"/>
</dbReference>
<dbReference type="CDD" id="cd08297">
    <property type="entry name" value="CAD3"/>
    <property type="match status" value="1"/>
</dbReference>
<evidence type="ECO:0000256" key="4">
    <source>
        <dbReference type="ARBA" id="ARBA00022723"/>
    </source>
</evidence>
<dbReference type="InterPro" id="IPR020843">
    <property type="entry name" value="ER"/>
</dbReference>
<keyword evidence="4" id="KW-0479">Metal-binding</keyword>
<dbReference type="EMBL" id="JAXLQG010000008">
    <property type="protein sequence ID" value="KAK5536598.1"/>
    <property type="molecule type" value="Genomic_DNA"/>
</dbReference>
<proteinExistence type="inferred from homology"/>
<dbReference type="GO" id="GO:0046872">
    <property type="term" value="F:metal ion binding"/>
    <property type="evidence" value="ECO:0007669"/>
    <property type="project" value="UniProtKB-KW"/>
</dbReference>
<comment type="cofactor">
    <cofactor evidence="1">
        <name>Zn(2+)</name>
        <dbReference type="ChEBI" id="CHEBI:29105"/>
    </cofactor>
</comment>
<dbReference type="Proteomes" id="UP001345827">
    <property type="component" value="Unassembled WGS sequence"/>
</dbReference>
<sequence length="362" mass="38252">MATVDIPKHQKAAVKVGNGESAKAPVQQVDVPTPGPGEILVKINWTGLCASDKSLIHDEWASFGVAMQPATKGIAGHEGAGVVVSVGDDMHHKWKVGDRAGIKWVWSVCGECEFCTNGSDELHCPNQKNAGFTAAGTFQQYALSDGKYTTRIPDGVTDEEAGPIMCGGVTAYTACKRSGVKPGQWIVSALLLVLDYDLDIILPKMLIGMRIIAIDGGDEKRDLCKKLGAEEFIDFTQVSDPAAEVMKLTKYGAHGVIVTAATKEAYASAPGFLRPGGTVVAVGLPKDPTVLAGAPPLMLCLRKLNIVGSVVGTLKDVEEALDFTARGLVHPILTKGSLEDLDKYMDLMIAGKLAGRAVLKVS</sequence>
<dbReference type="GO" id="GO:0004022">
    <property type="term" value="F:alcohol dehydrogenase (NAD+) activity"/>
    <property type="evidence" value="ECO:0007669"/>
    <property type="project" value="UniProtKB-EC"/>
</dbReference>
<dbReference type="SMART" id="SM00829">
    <property type="entry name" value="PKS_ER"/>
    <property type="match status" value="1"/>
</dbReference>
<dbReference type="PANTHER" id="PTHR42940:SF3">
    <property type="entry name" value="ALCOHOL DEHYDROGENASE 1-RELATED"/>
    <property type="match status" value="1"/>
</dbReference>
<dbReference type="PANTHER" id="PTHR42940">
    <property type="entry name" value="ALCOHOL DEHYDROGENASE 1-RELATED"/>
    <property type="match status" value="1"/>
</dbReference>
<dbReference type="GO" id="GO:0005737">
    <property type="term" value="C:cytoplasm"/>
    <property type="evidence" value="ECO:0007669"/>
    <property type="project" value="TreeGrafter"/>
</dbReference>
<evidence type="ECO:0000256" key="2">
    <source>
        <dbReference type="ARBA" id="ARBA00008072"/>
    </source>
</evidence>
<evidence type="ECO:0000256" key="5">
    <source>
        <dbReference type="ARBA" id="ARBA00022833"/>
    </source>
</evidence>
<dbReference type="InterPro" id="IPR013154">
    <property type="entry name" value="ADH-like_N"/>
</dbReference>
<comment type="caution">
    <text evidence="9">The sequence shown here is derived from an EMBL/GenBank/DDBJ whole genome shotgun (WGS) entry which is preliminary data.</text>
</comment>
<evidence type="ECO:0000259" key="8">
    <source>
        <dbReference type="SMART" id="SM00829"/>
    </source>
</evidence>
<comment type="similarity">
    <text evidence="2">Belongs to the zinc-containing alcohol dehydrogenase family.</text>
</comment>
<name>A0AAV9Q900_9PEZI</name>
<evidence type="ECO:0000313" key="9">
    <source>
        <dbReference type="EMBL" id="KAK5536598.1"/>
    </source>
</evidence>